<name>A0A6A1VCB9_9ROSI</name>
<keyword evidence="3" id="KW-1185">Reference proteome</keyword>
<accession>A0A6A1VCB9</accession>
<gene>
    <name evidence="2" type="ORF">CJ030_MR6G023778</name>
</gene>
<proteinExistence type="predicted"/>
<sequence>MRQQVLGHQPSQARTAGQQTKECHYTGWPHQWRSTTTPTGARWGKKRKGHRVEGAPPPMEVQAAAAPPWTVADNEDLGDPTIQLVCCQERFRRIDWGDHVRINWRELALLRWPRPGSLTESLETQENGRLGAIRENGGEGRIRS</sequence>
<evidence type="ECO:0000313" key="2">
    <source>
        <dbReference type="EMBL" id="KAB1209447.1"/>
    </source>
</evidence>
<protein>
    <submittedName>
        <fullName evidence="2">Uncharacterized protein</fullName>
    </submittedName>
</protein>
<reference evidence="2 3" key="1">
    <citation type="journal article" date="2019" name="Plant Biotechnol. J.">
        <title>The red bayberry genome and genetic basis of sex determination.</title>
        <authorList>
            <person name="Jia H.M."/>
            <person name="Jia H.J."/>
            <person name="Cai Q.L."/>
            <person name="Wang Y."/>
            <person name="Zhao H.B."/>
            <person name="Yang W.F."/>
            <person name="Wang G.Y."/>
            <person name="Li Y.H."/>
            <person name="Zhan D.L."/>
            <person name="Shen Y.T."/>
            <person name="Niu Q.F."/>
            <person name="Chang L."/>
            <person name="Qiu J."/>
            <person name="Zhao L."/>
            <person name="Xie H.B."/>
            <person name="Fu W.Y."/>
            <person name="Jin J."/>
            <person name="Li X.W."/>
            <person name="Jiao Y."/>
            <person name="Zhou C.C."/>
            <person name="Tu T."/>
            <person name="Chai C.Y."/>
            <person name="Gao J.L."/>
            <person name="Fan L.J."/>
            <person name="van de Weg E."/>
            <person name="Wang J.Y."/>
            <person name="Gao Z.S."/>
        </authorList>
    </citation>
    <scope>NUCLEOTIDE SEQUENCE [LARGE SCALE GENOMIC DNA]</scope>
    <source>
        <tissue evidence="2">Leaves</tissue>
    </source>
</reference>
<dbReference type="AlphaFoldDB" id="A0A6A1VCB9"/>
<evidence type="ECO:0000256" key="1">
    <source>
        <dbReference type="SAM" id="MobiDB-lite"/>
    </source>
</evidence>
<dbReference type="EMBL" id="RXIC02000024">
    <property type="protein sequence ID" value="KAB1209447.1"/>
    <property type="molecule type" value="Genomic_DNA"/>
</dbReference>
<feature type="region of interest" description="Disordered" evidence="1">
    <location>
        <begin position="28"/>
        <end position="60"/>
    </location>
</feature>
<organism evidence="2 3">
    <name type="scientific">Morella rubra</name>
    <name type="common">Chinese bayberry</name>
    <dbReference type="NCBI Taxonomy" id="262757"/>
    <lineage>
        <taxon>Eukaryota</taxon>
        <taxon>Viridiplantae</taxon>
        <taxon>Streptophyta</taxon>
        <taxon>Embryophyta</taxon>
        <taxon>Tracheophyta</taxon>
        <taxon>Spermatophyta</taxon>
        <taxon>Magnoliopsida</taxon>
        <taxon>eudicotyledons</taxon>
        <taxon>Gunneridae</taxon>
        <taxon>Pentapetalae</taxon>
        <taxon>rosids</taxon>
        <taxon>fabids</taxon>
        <taxon>Fagales</taxon>
        <taxon>Myricaceae</taxon>
        <taxon>Morella</taxon>
    </lineage>
</organism>
<feature type="region of interest" description="Disordered" evidence="1">
    <location>
        <begin position="122"/>
        <end position="144"/>
    </location>
</feature>
<comment type="caution">
    <text evidence="2">The sequence shown here is derived from an EMBL/GenBank/DDBJ whole genome shotgun (WGS) entry which is preliminary data.</text>
</comment>
<dbReference type="Proteomes" id="UP000516437">
    <property type="component" value="Chromosome 6"/>
</dbReference>
<evidence type="ECO:0000313" key="3">
    <source>
        <dbReference type="Proteomes" id="UP000516437"/>
    </source>
</evidence>